<dbReference type="KEGG" id="ccot:CCAX7_001430"/>
<dbReference type="OrthoDB" id="3723842at2"/>
<name>A0A402CRT6_9BACT</name>
<dbReference type="InterPro" id="IPR050583">
    <property type="entry name" value="Mycobacterial_A85_antigen"/>
</dbReference>
<evidence type="ECO:0000313" key="1">
    <source>
        <dbReference type="EMBL" id="BDI28092.1"/>
    </source>
</evidence>
<reference evidence="1 2" key="1">
    <citation type="journal article" date="2019" name="Int. J. Syst. Evol. Microbiol.">
        <title>Capsulimonas corticalis gen. nov., sp. nov., an aerobic capsulated bacterium, of a novel bacterial order, Capsulimonadales ord. nov., of the class Armatimonadia of the phylum Armatimonadetes.</title>
        <authorList>
            <person name="Li J."/>
            <person name="Kudo C."/>
            <person name="Tonouchi A."/>
        </authorList>
    </citation>
    <scope>NUCLEOTIDE SEQUENCE [LARGE SCALE GENOMIC DNA]</scope>
    <source>
        <strain evidence="1 2">AX-7</strain>
    </source>
</reference>
<evidence type="ECO:0000313" key="2">
    <source>
        <dbReference type="Proteomes" id="UP000287394"/>
    </source>
</evidence>
<dbReference type="EMBL" id="AP025739">
    <property type="protein sequence ID" value="BDI28092.1"/>
    <property type="molecule type" value="Genomic_DNA"/>
</dbReference>
<dbReference type="InterPro" id="IPR000801">
    <property type="entry name" value="Esterase-like"/>
</dbReference>
<dbReference type="RefSeq" id="WP_119320047.1">
    <property type="nucleotide sequence ID" value="NZ_AP025739.1"/>
</dbReference>
<keyword evidence="2" id="KW-1185">Reference proteome</keyword>
<dbReference type="Gene3D" id="3.40.50.1820">
    <property type="entry name" value="alpha/beta hydrolase"/>
    <property type="match status" value="1"/>
</dbReference>
<dbReference type="PANTHER" id="PTHR48098">
    <property type="entry name" value="ENTEROCHELIN ESTERASE-RELATED"/>
    <property type="match status" value="1"/>
</dbReference>
<accession>A0A402CRT6</accession>
<dbReference type="Pfam" id="PF00756">
    <property type="entry name" value="Esterase"/>
    <property type="match status" value="1"/>
</dbReference>
<dbReference type="InterPro" id="IPR029058">
    <property type="entry name" value="AB_hydrolase_fold"/>
</dbReference>
<organism evidence="1 2">
    <name type="scientific">Capsulimonas corticalis</name>
    <dbReference type="NCBI Taxonomy" id="2219043"/>
    <lineage>
        <taxon>Bacteria</taxon>
        <taxon>Bacillati</taxon>
        <taxon>Armatimonadota</taxon>
        <taxon>Armatimonadia</taxon>
        <taxon>Capsulimonadales</taxon>
        <taxon>Capsulimonadaceae</taxon>
        <taxon>Capsulimonas</taxon>
    </lineage>
</organism>
<dbReference type="PANTHER" id="PTHR48098:SF1">
    <property type="entry name" value="DIACYLGLYCEROL ACYLTRANSFERASE_MYCOLYLTRANSFERASE AG85A"/>
    <property type="match status" value="1"/>
</dbReference>
<gene>
    <name evidence="1" type="ORF">CCAX7_001430</name>
</gene>
<dbReference type="GO" id="GO:0016747">
    <property type="term" value="F:acyltransferase activity, transferring groups other than amino-acyl groups"/>
    <property type="evidence" value="ECO:0007669"/>
    <property type="project" value="TreeGrafter"/>
</dbReference>
<dbReference type="SUPFAM" id="SSF53474">
    <property type="entry name" value="alpha/beta-Hydrolases"/>
    <property type="match status" value="1"/>
</dbReference>
<proteinExistence type="predicted"/>
<protein>
    <submittedName>
        <fullName evidence="1">Uncharacterized protein</fullName>
    </submittedName>
</protein>
<dbReference type="Proteomes" id="UP000287394">
    <property type="component" value="Chromosome"/>
</dbReference>
<sequence>MKWSAWPAPRRRIVKAGAILFALAALCAGLWQFDWVRQNVQLKWLAITGQAWRVRGEVRTVSVWSPALGASRRAIVYTPPGYHSDVDKARRYPVLYLLHGAPGSPNDWFRYGRAPEVAERLVEQHRLSPMIIVCPDGDGDGYMGDSEYIDAPVSPSGKGPGKQVGTFVARDLPAWIDAHYRTIVSPSARILGGVSTGGYGAVNLALTHPGVFETVFSFSGYYDAAQSGWARPVWGYHPTAESLNAQSPQDYVTGPRPEWAGIWMYLGDGRNERGPYAAEGDAFAKKLHSAGIACDHVEMPGRHSWDLWRPQLRDALIRVNGRLAGLGADSRH</sequence>
<dbReference type="AlphaFoldDB" id="A0A402CRT6"/>